<keyword evidence="6" id="KW-0408">Iron</keyword>
<dbReference type="Pfam" id="PF07715">
    <property type="entry name" value="Plug"/>
    <property type="match status" value="1"/>
</dbReference>
<gene>
    <name evidence="16" type="ORF">OQ497_03930</name>
</gene>
<evidence type="ECO:0000256" key="1">
    <source>
        <dbReference type="ARBA" id="ARBA00004571"/>
    </source>
</evidence>
<comment type="caution">
    <text evidence="16">The sequence shown here is derived from an EMBL/GenBank/DDBJ whole genome shotgun (WGS) entry which is preliminary data.</text>
</comment>
<keyword evidence="3" id="KW-1134">Transmembrane beta strand</keyword>
<dbReference type="InterPro" id="IPR039426">
    <property type="entry name" value="TonB-dep_rcpt-like"/>
</dbReference>
<evidence type="ECO:0000259" key="14">
    <source>
        <dbReference type="Pfam" id="PF00593"/>
    </source>
</evidence>
<protein>
    <submittedName>
        <fullName evidence="16">TonB-dependent receptor</fullName>
    </submittedName>
</protein>
<keyword evidence="2" id="KW-0813">Transport</keyword>
<evidence type="ECO:0000313" key="16">
    <source>
        <dbReference type="EMBL" id="MCX2563110.1"/>
    </source>
</evidence>
<dbReference type="Gene3D" id="2.40.170.20">
    <property type="entry name" value="TonB-dependent receptor, beta-barrel domain"/>
    <property type="match status" value="1"/>
</dbReference>
<feature type="chain" id="PRO_5045882190" evidence="13">
    <location>
        <begin position="21"/>
        <end position="806"/>
    </location>
</feature>
<comment type="similarity">
    <text evidence="11">Belongs to the TonB-dependent receptor family.</text>
</comment>
<evidence type="ECO:0000256" key="3">
    <source>
        <dbReference type="ARBA" id="ARBA00022452"/>
    </source>
</evidence>
<evidence type="ECO:0000256" key="10">
    <source>
        <dbReference type="ARBA" id="ARBA00023237"/>
    </source>
</evidence>
<organism evidence="16 17">
    <name type="scientific">Acetobacter thailandicus</name>
    <dbReference type="NCBI Taxonomy" id="1502842"/>
    <lineage>
        <taxon>Bacteria</taxon>
        <taxon>Pseudomonadati</taxon>
        <taxon>Pseudomonadota</taxon>
        <taxon>Alphaproteobacteria</taxon>
        <taxon>Acetobacterales</taxon>
        <taxon>Acetobacteraceae</taxon>
        <taxon>Acetobacter</taxon>
    </lineage>
</organism>
<keyword evidence="17" id="KW-1185">Reference proteome</keyword>
<evidence type="ECO:0000256" key="13">
    <source>
        <dbReference type="SAM" id="SignalP"/>
    </source>
</evidence>
<name>A0ABT3QCV3_9PROT</name>
<evidence type="ECO:0000259" key="15">
    <source>
        <dbReference type="Pfam" id="PF07715"/>
    </source>
</evidence>
<evidence type="ECO:0000256" key="12">
    <source>
        <dbReference type="SAM" id="MobiDB-lite"/>
    </source>
</evidence>
<dbReference type="SUPFAM" id="SSF56935">
    <property type="entry name" value="Porins"/>
    <property type="match status" value="1"/>
</dbReference>
<evidence type="ECO:0000256" key="8">
    <source>
        <dbReference type="ARBA" id="ARBA00023077"/>
    </source>
</evidence>
<keyword evidence="7" id="KW-0406">Ion transport</keyword>
<dbReference type="Proteomes" id="UP001301152">
    <property type="component" value="Unassembled WGS sequence"/>
</dbReference>
<evidence type="ECO:0000256" key="5">
    <source>
        <dbReference type="ARBA" id="ARBA00022692"/>
    </source>
</evidence>
<evidence type="ECO:0000256" key="4">
    <source>
        <dbReference type="ARBA" id="ARBA00022496"/>
    </source>
</evidence>
<dbReference type="InterPro" id="IPR012910">
    <property type="entry name" value="Plug_dom"/>
</dbReference>
<dbReference type="InterPro" id="IPR000531">
    <property type="entry name" value="Beta-barrel_TonB"/>
</dbReference>
<feature type="domain" description="TonB-dependent receptor-like beta-barrel" evidence="14">
    <location>
        <begin position="333"/>
        <end position="771"/>
    </location>
</feature>
<sequence length="806" mass="89214">MSFRNIMTAIAVFSPSVSSAALSATLSHHSSHAHHYPGAGRPGTRSGSSVRIASAPARPRTIRASGQEEVSVHAHTRTFEFNREQHEPGSTTFLSAQTLQERHVTNVLDLQQLVPNLTIQSEGGSSAPSFYLRGIGMQDYTQNNMPSVMTYFDGVAYPVASMSSGMMFDVSSVAVQAGPVGFTHGLADTGGEVRIESNAPTKTFHYGVNEDLASYYRSKTTAYISGLITSNLQYRIAGQTLQGGAFRFNRDTGQKIGNANVGALRGRLAWQPDAKTNIDLIGSWSMDRSDATASTLLEDLSNPAHAGRDSNIYATSWSLNPKFANLVGISPKSIPSFNNVTWNIALKGNRDFGFAHLKTLSSFSQQQRHEYVDRDALEYRSGDTYFAGNTNVFAQQVILEGKPLLKGRFHWLAGLYYNRVRSFGANWFDMTDYTGYFRETSHNQPQQNFSQFATLAYDITKKLNLQLSLEHQSDDRQLVGDTINQYYFQNTAAQLKQCGGYVNCTTSRSYARHGSLTNQFSGKVSLSYQFNRNILVYASVARGVKPGGFATNTTVSEVQVEPFKPEWVMTYEAGAKTEFFDHKLRINGTLFYNQYHDKQMLGSIVIPGVPTAATQEGIPGMYSMYVNVPHSKTWGTEINIAAHPIRGLSFSQNIGYLRGTYTDYQQVDQQAVAAHYASTGRYASYVTSFNGSDMGMPKLTLSGSASYDTLPLWRHYKLNFEVNYSYRTQQNSLQPRGSGLYVVPSYFLLGASVTFRPLNNRWFVTAYASNLTGRRYLTVVSTIATTSLTAVSGDPRFVGGRFGFDF</sequence>
<dbReference type="EMBL" id="JAPIUZ010000001">
    <property type="protein sequence ID" value="MCX2563110.1"/>
    <property type="molecule type" value="Genomic_DNA"/>
</dbReference>
<proteinExistence type="inferred from homology"/>
<keyword evidence="8 11" id="KW-0798">TonB box</keyword>
<keyword evidence="16" id="KW-0675">Receptor</keyword>
<evidence type="ECO:0000256" key="9">
    <source>
        <dbReference type="ARBA" id="ARBA00023136"/>
    </source>
</evidence>
<evidence type="ECO:0000256" key="2">
    <source>
        <dbReference type="ARBA" id="ARBA00022448"/>
    </source>
</evidence>
<dbReference type="PANTHER" id="PTHR32552:SF81">
    <property type="entry name" value="TONB-DEPENDENT OUTER MEMBRANE RECEPTOR"/>
    <property type="match status" value="1"/>
</dbReference>
<feature type="domain" description="TonB-dependent receptor plug" evidence="15">
    <location>
        <begin position="85"/>
        <end position="191"/>
    </location>
</feature>
<dbReference type="RefSeq" id="WP_173560092.1">
    <property type="nucleotide sequence ID" value="NZ_JAPIUZ010000001.1"/>
</dbReference>
<keyword evidence="13" id="KW-0732">Signal</keyword>
<keyword evidence="4" id="KW-0410">Iron transport</keyword>
<dbReference type="Pfam" id="PF00593">
    <property type="entry name" value="TonB_dep_Rec_b-barrel"/>
    <property type="match status" value="1"/>
</dbReference>
<keyword evidence="9 11" id="KW-0472">Membrane</keyword>
<evidence type="ECO:0000256" key="6">
    <source>
        <dbReference type="ARBA" id="ARBA00023004"/>
    </source>
</evidence>
<accession>A0ABT3QCV3</accession>
<feature type="region of interest" description="Disordered" evidence="12">
    <location>
        <begin position="30"/>
        <end position="69"/>
    </location>
</feature>
<feature type="signal peptide" evidence="13">
    <location>
        <begin position="1"/>
        <end position="20"/>
    </location>
</feature>
<dbReference type="PANTHER" id="PTHR32552">
    <property type="entry name" value="FERRICHROME IRON RECEPTOR-RELATED"/>
    <property type="match status" value="1"/>
</dbReference>
<keyword evidence="10" id="KW-0998">Cell outer membrane</keyword>
<reference evidence="16 17" key="1">
    <citation type="submission" date="2022-11" db="EMBL/GenBank/DDBJ databases">
        <title>Genome sequencing of Acetobacter type strain.</title>
        <authorList>
            <person name="Heo J."/>
            <person name="Lee D."/>
            <person name="Han B.-H."/>
            <person name="Hong S.-B."/>
            <person name="Kwon S.-W."/>
        </authorList>
    </citation>
    <scope>NUCLEOTIDE SEQUENCE [LARGE SCALE GENOMIC DNA]</scope>
    <source>
        <strain evidence="16 17">KACC 21253</strain>
    </source>
</reference>
<dbReference type="InterPro" id="IPR036942">
    <property type="entry name" value="Beta-barrel_TonB_sf"/>
</dbReference>
<comment type="subcellular location">
    <subcellularLocation>
        <location evidence="1">Cell outer membrane</location>
        <topology evidence="1">Multi-pass membrane protein</topology>
    </subcellularLocation>
</comment>
<evidence type="ECO:0000313" key="17">
    <source>
        <dbReference type="Proteomes" id="UP001301152"/>
    </source>
</evidence>
<evidence type="ECO:0000256" key="7">
    <source>
        <dbReference type="ARBA" id="ARBA00023065"/>
    </source>
</evidence>
<keyword evidence="5" id="KW-0812">Transmembrane</keyword>
<evidence type="ECO:0000256" key="11">
    <source>
        <dbReference type="RuleBase" id="RU003357"/>
    </source>
</evidence>